<proteinExistence type="predicted"/>
<dbReference type="InterPro" id="IPR015943">
    <property type="entry name" value="WD40/YVTN_repeat-like_dom_sf"/>
</dbReference>
<dbReference type="InterPro" id="IPR050865">
    <property type="entry name" value="BEACH_Domain"/>
</dbReference>
<dbReference type="CDD" id="cd01201">
    <property type="entry name" value="PH_BEACH"/>
    <property type="match status" value="1"/>
</dbReference>
<keyword evidence="2" id="KW-0677">Repeat</keyword>
<dbReference type="SUPFAM" id="SSF50978">
    <property type="entry name" value="WD40 repeat-like"/>
    <property type="match status" value="1"/>
</dbReference>
<dbReference type="STRING" id="1088818.A0A2I0A9F7"/>
<dbReference type="Pfam" id="PF14844">
    <property type="entry name" value="PH_BEACH"/>
    <property type="match status" value="1"/>
</dbReference>
<dbReference type="SUPFAM" id="SSF50729">
    <property type="entry name" value="PH domain-like"/>
    <property type="match status" value="1"/>
</dbReference>
<dbReference type="InterPro" id="IPR046851">
    <property type="entry name" value="NBCH_WD40"/>
</dbReference>
<dbReference type="SMART" id="SM01026">
    <property type="entry name" value="Beach"/>
    <property type="match status" value="1"/>
</dbReference>
<sequence>MDDDPNEETPTGGSPGAESLVMLTLTSSSSSLSDEDLFEPVSLRDLDGASPDLSIVDASVPASVRSSVSADSSGDANAVGALSNEMSADHYFYGHSMKPSSSTASFDSYSYASSSVGSPPKARVRQLTMPDISPELVHLVDSVIMGRTDSMEKLKAMVSGEESDVSRSVVDALLATMGGVEGLDEMDGTGFEDSTPSVMLTSRAAVIAAELIPWLRWEGDSDFFLSPRTRMVKGLLLILNSCTRNRAMCSSSGLLRVLLYSAEKIFFGSTDNIRWNAWPLFYCLQVLGGHSLSVTDLELWLRLIKKGVLTQWAMPLMLSLESAMGSEEVRGPANTFEFDGESSGLLVPGENRWPFSNGYAFATWIYVELLEEVISVVSTTGATVTRAVTKSGKPLSVALGGEAAPSEVVGQTPTQTPRIFSFVSADNYWVESYFYGQFLAVEFGTGKGKKTSIRFSYEFKPQCWYFIGLEHSYKQSLLGKAESEVRLYVDGKLQETRLSELPRTSKPMSFCSIGTNPPPTLPGLKRRKRQCALFAEMGPVYIFKEPIGPERMARLASRGGDALPSFGNGAGSPWLAVNEHVRRLAEASSLLDAEIARSLHLLYHPSLLTSRFCSDSSPSAGVQHRHAEVLGQVHVATRVRPVESLWALAYGGPMALLPLIVSDVQMDNMEPKLGDSSLVLATYSLSAPIFRIISKAIQHPANNEEMRQTRAPELLSWILHYLLNARSNPELQKHIRLSDEDLVAAVVSLCQYQKSNHPLKVQLFGTLVLNLKVWGLCDYGLQKKLLSSLADMVFTESSAMRDANALQVLLDGCRRCFWVIRENGSIDTFSLHGGLRPIGEINSLVDELLVVIELLIGAASSLADDDMRCLLGFVVDCPQPNQVARVLHLIYRLIVQPNAARSQTFAHSFITCGGIESLLVLLQREAKCGNQYVGENSSFIPKEYSVLDKMASATGAKVEQPEFLERHGTVSGEFTLQPESNFSSVATQTERAPSGSESQFLRNLCGIRFSMNAESSRSNAFNIDNGDGIVVAIINLLGALVSSGHLKLNSNNSSSSLSNSFLGVGLYDEGGTMFDDKVSLLLFALQKALQAAPLRLITTNIHMAFLAASINTSSGDGINLYVSGHCLEHVQLLLVLLRALPHASREFQIQTIQDLLFLTCSHPENRNALTSMAEWPEWILEVLISNYEVAPSEDFNGVSIGEIEDLVYNFLVIMLEHSMRKKDGWKDVEATIHCAEWLSLVGGSSTGELRLRREEALPIFRRRLLGGLLDFTARELQAQTQVVAAAAAGVSKTSPEEAKMEAERAAQLSVALAENAIVILMLVEDHLRLQGRLYCSSHASDGVRYSDLLSSAKLSGSNSLGRIAGESVDTISSRAPLSSETGGIPFDVLASMADQNGQVSAAVMERLTAAVAAEPFESVRSAFVSYGSCILDLAQSWKNRSRMWYGVGLPSDITTFGGGASGWESWKSVLEKDFNGQWVELSLVKKSVVMLQSLLLDESGIGGGLGIGGGSGTGMGGMTALYNLLDSDQPFLCMLRMILLSMRENDNGDDGIFVRNTRINDGLIDGLNHTLDNVKSLDNGNRLSMRKPHSALLWSILGPVLNMVVSESKRQRVLVACCVLYSEVWHAIGRDREIFRKKYLEAILPPFVALLRRWRPILAGIHELTSLEIKNPLTADDLALSADALPLEAALAMISPGWSATFASPPAAMALAMIAAGASGGEITPSRSTPYRRETSLLERRTTRLHTFSSFQKPLETSNKSPSVPKDKAAAKAAALAAARDLERNAKVGSGRGLSAVAMATSAQRRSSSDLERTKRWNIAEAMSAAWEECLQPFDSRSVSGRDFSALCYKYVAVLVTSFALARNMQRVEVERRSHVDVLHRHCAFIGVRAWKKLICCLMEMNMFFGHFGDNQYANIVSWKLDKTEGFSRMRRFLKRNYRRSGHFRRDSNYEQNRRLESMEEPHDQLVSVATSLTSASIILMAEATSVNERNKNGDQPRFDIVDHNMDSLHSISSDAQSLDSTLVSRNSWASVDQNLVQPAIGFAPGYAASEVDERIILELPALMVRLLKVVCGIFQITTKRLNFIVHEHTSDESIEESMAASTQDNEQDKNRSWCLSSLRQFFCRRYLVKESALEFFMEDRSNYFFDFGSIESRRNVSHAIVQARPPHLHNVFVTTQRPDQIFERTRLMERWSRWEISNFEYLMELNTLAGRSYNDITQYPVFPWILADYSSKTLDPEDPSSYRDLSKPIGALNPDRLKKFQERYSTFDDPLIPKFHYCSHYSSARTVLYFLVRMEPFTTLSTKLLGGECDADHLFSDVCHTWNNVLEDSSDVKELVPEMFYLPEILANENNIDFMITQLGRRLDSVKLPPWADNPIDFVHKHRCALESEYVSLHLHEWIDLIFGYKQRGKEAVLANNVYFHTSYEGTVNIEKIADPVQRCATRRKISFFGQTPSQLLLVPHLKRKPLAEVLHLQTIFQNPNEVRPYPLPNPERCNMPVSAVRATHDSVVVVDSHAPSANILMHKWQPNTPSSHGAPFLFHHGKAAASSGGGTFVRMFKGPAGSASENWHFSHSLAFTASGIRSSAIVAVTCDNQIITGGHADNSIKMISPYGAKTIESASAHCAPVTCLALSPHSNYLVTGSRDTTVMLWRIHQVSLSHVNKVSEASPKSPTTPNSPAISPSNPNNAAESNLKNRIEGPMLVLKGHRQEVVCCAVNSDLGIIASSSGSTGVLLHSLRGRLLWRFDNLVAHALCLSSLGVVLIWNEVMKKLYTFSVNGVPIATATLSSFSGQVSCMEVSIDGKNILIGSSNSKDVKVKREGIFEESLSVSENLSMQDFKSSTTILAENRLSIPVPSITFLNLHSLKVFHTLELSESQDINCFSLTEDNTNLLVSTSDNQLIVFTDPAFSLKKV</sequence>
<dbReference type="Pfam" id="PF02138">
    <property type="entry name" value="Beach"/>
    <property type="match status" value="1"/>
</dbReference>
<dbReference type="PROSITE" id="PS50197">
    <property type="entry name" value="BEACH"/>
    <property type="match status" value="1"/>
</dbReference>
<dbReference type="Pfam" id="PF20426">
    <property type="entry name" value="NBCH_WD40"/>
    <property type="match status" value="1"/>
</dbReference>
<dbReference type="InterPro" id="IPR036322">
    <property type="entry name" value="WD40_repeat_dom_sf"/>
</dbReference>
<gene>
    <name evidence="7" type="ORF">AXF42_Ash014095</name>
</gene>
<keyword evidence="8" id="KW-1185">Reference proteome</keyword>
<accession>A0A2I0A9F7</accession>
<dbReference type="Gene3D" id="2.130.10.10">
    <property type="entry name" value="YVTN repeat-like/Quinoprotein amine dehydrogenase"/>
    <property type="match status" value="1"/>
</dbReference>
<evidence type="ECO:0000259" key="6">
    <source>
        <dbReference type="PROSITE" id="PS51783"/>
    </source>
</evidence>
<dbReference type="Gene3D" id="1.10.1540.10">
    <property type="entry name" value="BEACH domain"/>
    <property type="match status" value="1"/>
</dbReference>
<dbReference type="PROSITE" id="PS50294">
    <property type="entry name" value="WD_REPEATS_REGION"/>
    <property type="match status" value="1"/>
</dbReference>
<dbReference type="CDD" id="cd06071">
    <property type="entry name" value="Beach"/>
    <property type="match status" value="1"/>
</dbReference>
<dbReference type="InterPro" id="IPR031570">
    <property type="entry name" value="NBEA/BDCP_DUF4704"/>
</dbReference>
<feature type="domain" description="BEACH-type PH" evidence="6">
    <location>
        <begin position="2051"/>
        <end position="2162"/>
    </location>
</feature>
<name>A0A2I0A9F7_9ASPA</name>
<dbReference type="InterPro" id="IPR023362">
    <property type="entry name" value="PH-BEACH_dom"/>
</dbReference>
<feature type="repeat" description="WD" evidence="3">
    <location>
        <begin position="2620"/>
        <end position="2661"/>
    </location>
</feature>
<evidence type="ECO:0000313" key="7">
    <source>
        <dbReference type="EMBL" id="PKA52158.1"/>
    </source>
</evidence>
<dbReference type="SUPFAM" id="SSF81837">
    <property type="entry name" value="BEACH domain"/>
    <property type="match status" value="1"/>
</dbReference>
<feature type="domain" description="BEACH" evidence="5">
    <location>
        <begin position="2177"/>
        <end position="2465"/>
    </location>
</feature>
<dbReference type="InterPro" id="IPR036372">
    <property type="entry name" value="BEACH_dom_sf"/>
</dbReference>
<dbReference type="Gene3D" id="2.30.29.30">
    <property type="entry name" value="Pleckstrin-homology domain (PH domain)/Phosphotyrosine-binding domain (PTB)"/>
    <property type="match status" value="1"/>
</dbReference>
<dbReference type="PANTHER" id="PTHR13743:SF157">
    <property type="entry name" value="BEACH DOMAIN-CONTAINING PROTEIN C2"/>
    <property type="match status" value="1"/>
</dbReference>
<organism evidence="7 8">
    <name type="scientific">Apostasia shenzhenica</name>
    <dbReference type="NCBI Taxonomy" id="1088818"/>
    <lineage>
        <taxon>Eukaryota</taxon>
        <taxon>Viridiplantae</taxon>
        <taxon>Streptophyta</taxon>
        <taxon>Embryophyta</taxon>
        <taxon>Tracheophyta</taxon>
        <taxon>Spermatophyta</taxon>
        <taxon>Magnoliopsida</taxon>
        <taxon>Liliopsida</taxon>
        <taxon>Asparagales</taxon>
        <taxon>Orchidaceae</taxon>
        <taxon>Apostasioideae</taxon>
        <taxon>Apostasia</taxon>
    </lineage>
</organism>
<dbReference type="SUPFAM" id="SSF49899">
    <property type="entry name" value="Concanavalin A-like lectins/glucanases"/>
    <property type="match status" value="1"/>
</dbReference>
<evidence type="ECO:0000256" key="2">
    <source>
        <dbReference type="ARBA" id="ARBA00022737"/>
    </source>
</evidence>
<feature type="compositionally biased region" description="Low complexity" evidence="4">
    <location>
        <begin position="2671"/>
        <end position="2691"/>
    </location>
</feature>
<evidence type="ECO:0000256" key="3">
    <source>
        <dbReference type="PROSITE-ProRule" id="PRU00221"/>
    </source>
</evidence>
<dbReference type="InterPro" id="IPR011993">
    <property type="entry name" value="PH-like_dom_sf"/>
</dbReference>
<dbReference type="InterPro" id="IPR000409">
    <property type="entry name" value="BEACH_dom"/>
</dbReference>
<evidence type="ECO:0000256" key="1">
    <source>
        <dbReference type="ARBA" id="ARBA00022574"/>
    </source>
</evidence>
<keyword evidence="1 3" id="KW-0853">WD repeat</keyword>
<dbReference type="EMBL" id="KZ452009">
    <property type="protein sequence ID" value="PKA52158.1"/>
    <property type="molecule type" value="Genomic_DNA"/>
</dbReference>
<dbReference type="InterPro" id="IPR013320">
    <property type="entry name" value="ConA-like_dom_sf"/>
</dbReference>
<dbReference type="PANTHER" id="PTHR13743">
    <property type="entry name" value="BEIGE/BEACH-RELATED"/>
    <property type="match status" value="1"/>
</dbReference>
<dbReference type="Proteomes" id="UP000236161">
    <property type="component" value="Unassembled WGS sequence"/>
</dbReference>
<dbReference type="OrthoDB" id="26681at2759"/>
<dbReference type="PROSITE" id="PS50082">
    <property type="entry name" value="WD_REPEATS_2"/>
    <property type="match status" value="1"/>
</dbReference>
<dbReference type="InterPro" id="IPR001680">
    <property type="entry name" value="WD40_rpt"/>
</dbReference>
<dbReference type="SMART" id="SM00320">
    <property type="entry name" value="WD40"/>
    <property type="match status" value="4"/>
</dbReference>
<evidence type="ECO:0000256" key="4">
    <source>
        <dbReference type="SAM" id="MobiDB-lite"/>
    </source>
</evidence>
<dbReference type="PROSITE" id="PS51783">
    <property type="entry name" value="PH_BEACH"/>
    <property type="match status" value="1"/>
</dbReference>
<feature type="region of interest" description="Disordered" evidence="4">
    <location>
        <begin position="2662"/>
        <end position="2691"/>
    </location>
</feature>
<evidence type="ECO:0000313" key="8">
    <source>
        <dbReference type="Proteomes" id="UP000236161"/>
    </source>
</evidence>
<evidence type="ECO:0000259" key="5">
    <source>
        <dbReference type="PROSITE" id="PS50197"/>
    </source>
</evidence>
<evidence type="ECO:0008006" key="9">
    <source>
        <dbReference type="Google" id="ProtNLM"/>
    </source>
</evidence>
<dbReference type="Pfam" id="PF15787">
    <property type="entry name" value="DUF4704"/>
    <property type="match status" value="2"/>
</dbReference>
<protein>
    <recommendedName>
        <fullName evidence="9">BEACH domain-containing protein lvsC</fullName>
    </recommendedName>
</protein>
<dbReference type="FunFam" id="1.10.1540.10:FF:000001">
    <property type="entry name" value="neurobeachin isoform X1"/>
    <property type="match status" value="1"/>
</dbReference>
<reference evidence="7 8" key="1">
    <citation type="journal article" date="2017" name="Nature">
        <title>The Apostasia genome and the evolution of orchids.</title>
        <authorList>
            <person name="Zhang G.Q."/>
            <person name="Liu K.W."/>
            <person name="Li Z."/>
            <person name="Lohaus R."/>
            <person name="Hsiao Y.Y."/>
            <person name="Niu S.C."/>
            <person name="Wang J.Y."/>
            <person name="Lin Y.C."/>
            <person name="Xu Q."/>
            <person name="Chen L.J."/>
            <person name="Yoshida K."/>
            <person name="Fujiwara S."/>
            <person name="Wang Z.W."/>
            <person name="Zhang Y.Q."/>
            <person name="Mitsuda N."/>
            <person name="Wang M."/>
            <person name="Liu G.H."/>
            <person name="Pecoraro L."/>
            <person name="Huang H.X."/>
            <person name="Xiao X.J."/>
            <person name="Lin M."/>
            <person name="Wu X.Y."/>
            <person name="Wu W.L."/>
            <person name="Chen Y.Y."/>
            <person name="Chang S.B."/>
            <person name="Sakamoto S."/>
            <person name="Ohme-Takagi M."/>
            <person name="Yagi M."/>
            <person name="Zeng S.J."/>
            <person name="Shen C.Y."/>
            <person name="Yeh C.M."/>
            <person name="Luo Y.B."/>
            <person name="Tsai W.C."/>
            <person name="Van de Peer Y."/>
            <person name="Liu Z.J."/>
        </authorList>
    </citation>
    <scope>NUCLEOTIDE SEQUENCE [LARGE SCALE GENOMIC DNA]</scope>
    <source>
        <strain evidence="8">cv. Shenzhen</strain>
        <tissue evidence="7">Stem</tissue>
    </source>
</reference>